<dbReference type="PANTHER" id="PTHR45339:SF3">
    <property type="entry name" value="HISTIDINE KINASE"/>
    <property type="match status" value="1"/>
</dbReference>
<evidence type="ECO:0000256" key="5">
    <source>
        <dbReference type="ARBA" id="ARBA00022679"/>
    </source>
</evidence>
<proteinExistence type="predicted"/>
<keyword evidence="10 15" id="KW-1133">Transmembrane helix</keyword>
<dbReference type="SUPFAM" id="SSF47226">
    <property type="entry name" value="Histidine-containing phosphotransfer domain, HPT domain"/>
    <property type="match status" value="1"/>
</dbReference>
<keyword evidence="11" id="KW-0902">Two-component regulatory system</keyword>
<evidence type="ECO:0000259" key="18">
    <source>
        <dbReference type="PROSITE" id="PS50110"/>
    </source>
</evidence>
<dbReference type="InterPro" id="IPR036097">
    <property type="entry name" value="HisK_dim/P_sf"/>
</dbReference>
<dbReference type="NCBIfam" id="TIGR00229">
    <property type="entry name" value="sensory_box"/>
    <property type="match status" value="1"/>
</dbReference>
<dbReference type="GO" id="GO:0005524">
    <property type="term" value="F:ATP binding"/>
    <property type="evidence" value="ECO:0007669"/>
    <property type="project" value="UniProtKB-KW"/>
</dbReference>
<dbReference type="Pfam" id="PF02518">
    <property type="entry name" value="HATPase_c"/>
    <property type="match status" value="1"/>
</dbReference>
<dbReference type="SUPFAM" id="SSF47384">
    <property type="entry name" value="Homodimeric domain of signal transducing histidine kinase"/>
    <property type="match status" value="1"/>
</dbReference>
<feature type="chain" id="PRO_5012300622" description="histidine kinase" evidence="16">
    <location>
        <begin position="19"/>
        <end position="1037"/>
    </location>
</feature>
<evidence type="ECO:0000256" key="12">
    <source>
        <dbReference type="ARBA" id="ARBA00023136"/>
    </source>
</evidence>
<dbReference type="SMART" id="SM00388">
    <property type="entry name" value="HisKA"/>
    <property type="match status" value="1"/>
</dbReference>
<feature type="transmembrane region" description="Helical" evidence="15">
    <location>
        <begin position="248"/>
        <end position="267"/>
    </location>
</feature>
<dbReference type="Gene3D" id="1.20.120.160">
    <property type="entry name" value="HPT domain"/>
    <property type="match status" value="1"/>
</dbReference>
<feature type="modified residue" description="4-aspartylphosphate" evidence="14">
    <location>
        <position position="829"/>
    </location>
</feature>
<evidence type="ECO:0000313" key="20">
    <source>
        <dbReference type="EMBL" id="CRH04321.1"/>
    </source>
</evidence>
<dbReference type="CDD" id="cd00082">
    <property type="entry name" value="HisKA"/>
    <property type="match status" value="1"/>
</dbReference>
<evidence type="ECO:0000256" key="16">
    <source>
        <dbReference type="SAM" id="SignalP"/>
    </source>
</evidence>
<keyword evidence="9" id="KW-0067">ATP-binding</keyword>
<dbReference type="Gene3D" id="3.30.450.20">
    <property type="entry name" value="PAS domain"/>
    <property type="match status" value="1"/>
</dbReference>
<dbReference type="SMART" id="SM00091">
    <property type="entry name" value="PAS"/>
    <property type="match status" value="1"/>
</dbReference>
<dbReference type="PROSITE" id="PS50894">
    <property type="entry name" value="HPT"/>
    <property type="match status" value="1"/>
</dbReference>
<dbReference type="SMART" id="SM00387">
    <property type="entry name" value="HATPase_c"/>
    <property type="match status" value="1"/>
</dbReference>
<dbReference type="Gene3D" id="1.10.287.130">
    <property type="match status" value="1"/>
</dbReference>
<dbReference type="InterPro" id="IPR003594">
    <property type="entry name" value="HATPase_dom"/>
</dbReference>
<dbReference type="InterPro" id="IPR003661">
    <property type="entry name" value="HisK_dim/P_dom"/>
</dbReference>
<organism evidence="20">
    <name type="scientific">Magnetococcus massalia (strain MO-1)</name>
    <dbReference type="NCBI Taxonomy" id="451514"/>
    <lineage>
        <taxon>Bacteria</taxon>
        <taxon>Pseudomonadati</taxon>
        <taxon>Pseudomonadota</taxon>
        <taxon>Magnetococcia</taxon>
        <taxon>Magnetococcales</taxon>
        <taxon>Magnetococcaceae</taxon>
        <taxon>Magnetococcus</taxon>
    </lineage>
</organism>
<dbReference type="Pfam" id="PF00512">
    <property type="entry name" value="HisKA"/>
    <property type="match status" value="1"/>
</dbReference>
<keyword evidence="7" id="KW-0547">Nucleotide-binding</keyword>
<name>A0A1S7LEC8_MAGMO</name>
<evidence type="ECO:0000256" key="9">
    <source>
        <dbReference type="ARBA" id="ARBA00022840"/>
    </source>
</evidence>
<feature type="signal peptide" evidence="16">
    <location>
        <begin position="1"/>
        <end position="18"/>
    </location>
</feature>
<dbReference type="InterPro" id="IPR036890">
    <property type="entry name" value="HATPase_C_sf"/>
</dbReference>
<dbReference type="EC" id="2.7.13.3" evidence="3"/>
<dbReference type="InterPro" id="IPR011622">
    <property type="entry name" value="7TMR_DISM_rcpt_extracell_dom2"/>
</dbReference>
<feature type="transmembrane region" description="Helical" evidence="15">
    <location>
        <begin position="184"/>
        <end position="205"/>
    </location>
</feature>
<evidence type="ECO:0000256" key="7">
    <source>
        <dbReference type="ARBA" id="ARBA00022741"/>
    </source>
</evidence>
<evidence type="ECO:0000256" key="1">
    <source>
        <dbReference type="ARBA" id="ARBA00000085"/>
    </source>
</evidence>
<evidence type="ECO:0000256" key="3">
    <source>
        <dbReference type="ARBA" id="ARBA00012438"/>
    </source>
</evidence>
<dbReference type="InterPro" id="IPR035965">
    <property type="entry name" value="PAS-like_dom_sf"/>
</dbReference>
<feature type="transmembrane region" description="Helical" evidence="15">
    <location>
        <begin position="335"/>
        <end position="357"/>
    </location>
</feature>
<keyword evidence="8 20" id="KW-0418">Kinase</keyword>
<dbReference type="SUPFAM" id="SSF55785">
    <property type="entry name" value="PYP-like sensor domain (PAS domain)"/>
    <property type="match status" value="1"/>
</dbReference>
<dbReference type="Pfam" id="PF00072">
    <property type="entry name" value="Response_reg"/>
    <property type="match status" value="1"/>
</dbReference>
<dbReference type="FunFam" id="1.10.287.130:FF:000004">
    <property type="entry name" value="Ethylene receptor 1"/>
    <property type="match status" value="1"/>
</dbReference>
<comment type="subcellular location">
    <subcellularLocation>
        <location evidence="2">Membrane</location>
    </subcellularLocation>
</comment>
<dbReference type="InterPro" id="IPR005467">
    <property type="entry name" value="His_kinase_dom"/>
</dbReference>
<dbReference type="InterPro" id="IPR011006">
    <property type="entry name" value="CheY-like_superfamily"/>
</dbReference>
<dbReference type="PROSITE" id="PS50110">
    <property type="entry name" value="RESPONSE_REGULATORY"/>
    <property type="match status" value="1"/>
</dbReference>
<dbReference type="InterPro" id="IPR011623">
    <property type="entry name" value="7TMR_DISM_rcpt_extracell_dom1"/>
</dbReference>
<dbReference type="Pfam" id="PF07695">
    <property type="entry name" value="7TMR-DISM_7TM"/>
    <property type="match status" value="1"/>
</dbReference>
<keyword evidence="5 20" id="KW-0808">Transferase</keyword>
<dbReference type="InterPro" id="IPR000014">
    <property type="entry name" value="PAS"/>
</dbReference>
<feature type="domain" description="Histidine kinase" evidence="17">
    <location>
        <begin position="538"/>
        <end position="759"/>
    </location>
</feature>
<keyword evidence="12 15" id="KW-0472">Membrane</keyword>
<feature type="transmembrane region" description="Helical" evidence="15">
    <location>
        <begin position="279"/>
        <end position="301"/>
    </location>
</feature>
<feature type="transmembrane region" description="Helical" evidence="15">
    <location>
        <begin position="307"/>
        <end position="328"/>
    </location>
</feature>
<dbReference type="CDD" id="cd16922">
    <property type="entry name" value="HATPase_EvgS-ArcB-TorS-like"/>
    <property type="match status" value="1"/>
</dbReference>
<dbReference type="GO" id="GO:0006355">
    <property type="term" value="P:regulation of DNA-templated transcription"/>
    <property type="evidence" value="ECO:0007669"/>
    <property type="project" value="InterPro"/>
</dbReference>
<evidence type="ECO:0000256" key="14">
    <source>
        <dbReference type="PROSITE-ProRule" id="PRU00169"/>
    </source>
</evidence>
<gene>
    <name evidence="20" type="ORF">MAGMO_0106</name>
</gene>
<dbReference type="Pfam" id="PF07696">
    <property type="entry name" value="7TMR-DISMED2"/>
    <property type="match status" value="1"/>
</dbReference>
<dbReference type="SUPFAM" id="SSF55874">
    <property type="entry name" value="ATPase domain of HSP90 chaperone/DNA topoisomerase II/histidine kinase"/>
    <property type="match status" value="1"/>
</dbReference>
<accession>A0A1S7LEC8</accession>
<evidence type="ECO:0000256" key="2">
    <source>
        <dbReference type="ARBA" id="ARBA00004370"/>
    </source>
</evidence>
<dbReference type="GO" id="GO:0000155">
    <property type="term" value="F:phosphorelay sensor kinase activity"/>
    <property type="evidence" value="ECO:0007669"/>
    <property type="project" value="InterPro"/>
</dbReference>
<feature type="modified residue" description="Phosphohistidine" evidence="13">
    <location>
        <position position="971"/>
    </location>
</feature>
<evidence type="ECO:0000256" key="4">
    <source>
        <dbReference type="ARBA" id="ARBA00022553"/>
    </source>
</evidence>
<evidence type="ECO:0000259" key="19">
    <source>
        <dbReference type="PROSITE" id="PS50894"/>
    </source>
</evidence>
<evidence type="ECO:0000256" key="6">
    <source>
        <dbReference type="ARBA" id="ARBA00022692"/>
    </source>
</evidence>
<evidence type="ECO:0000256" key="11">
    <source>
        <dbReference type="ARBA" id="ARBA00023012"/>
    </source>
</evidence>
<dbReference type="PROSITE" id="PS50109">
    <property type="entry name" value="HIS_KIN"/>
    <property type="match status" value="1"/>
</dbReference>
<evidence type="ECO:0000256" key="10">
    <source>
        <dbReference type="ARBA" id="ARBA00022989"/>
    </source>
</evidence>
<dbReference type="InterPro" id="IPR008207">
    <property type="entry name" value="Sig_transdc_His_kin_Hpt_dom"/>
</dbReference>
<reference evidence="20" key="1">
    <citation type="submission" date="2015-04" db="EMBL/GenBank/DDBJ databases">
        <authorList>
            <person name="Syromyatnikov M.Y."/>
            <person name="Popov V.N."/>
        </authorList>
    </citation>
    <scope>NUCLEOTIDE SEQUENCE</scope>
    <source>
        <strain evidence="20">MO-1</strain>
    </source>
</reference>
<keyword evidence="16" id="KW-0732">Signal</keyword>
<dbReference type="SUPFAM" id="SSF52172">
    <property type="entry name" value="CheY-like"/>
    <property type="match status" value="1"/>
</dbReference>
<protein>
    <recommendedName>
        <fullName evidence="3">histidine kinase</fullName>
        <ecNumber evidence="3">2.7.13.3</ecNumber>
    </recommendedName>
</protein>
<dbReference type="Gene3D" id="2.60.40.2380">
    <property type="match status" value="1"/>
</dbReference>
<dbReference type="FunFam" id="3.30.565.10:FF:000010">
    <property type="entry name" value="Sensor histidine kinase RcsC"/>
    <property type="match status" value="1"/>
</dbReference>
<dbReference type="InterPro" id="IPR036641">
    <property type="entry name" value="HPT_dom_sf"/>
</dbReference>
<dbReference type="Gene3D" id="3.40.50.2300">
    <property type="match status" value="1"/>
</dbReference>
<dbReference type="InterPro" id="IPR004358">
    <property type="entry name" value="Sig_transdc_His_kin-like_C"/>
</dbReference>
<dbReference type="Pfam" id="PF00989">
    <property type="entry name" value="PAS"/>
    <property type="match status" value="1"/>
</dbReference>
<feature type="transmembrane region" description="Helical" evidence="15">
    <location>
        <begin position="363"/>
        <end position="382"/>
    </location>
</feature>
<evidence type="ECO:0000256" key="8">
    <source>
        <dbReference type="ARBA" id="ARBA00022777"/>
    </source>
</evidence>
<dbReference type="PANTHER" id="PTHR45339">
    <property type="entry name" value="HYBRID SIGNAL TRANSDUCTION HISTIDINE KINASE J"/>
    <property type="match status" value="1"/>
</dbReference>
<evidence type="ECO:0000259" key="17">
    <source>
        <dbReference type="PROSITE" id="PS50109"/>
    </source>
</evidence>
<dbReference type="SMART" id="SM00448">
    <property type="entry name" value="REC"/>
    <property type="match status" value="1"/>
</dbReference>
<sequence length="1037" mass="115876">MIRLITLLIVWLSLIAPAAASVVVVDPQQEKLVLGPELLFLHDYDNSLAIEDIISQNHSSSFEPATREVPFFAGIEHPIWAKVTLRNPSDQPLPRLLVFAQRLMYHLTVYLPDPKTGQLQARTTDVYDKVRDVDLLHRHSVYRLTLPPQQEITLYLRVNSPHIKYYLNLVEPSGYINQSLMETLAHGILFGFVLAVIAYQLALFFMARDPSYWSLLLFAVIGLLYQFVSLGYHNVLLGEYAGLLSQSWGIIQSLISAAVVYFSRVFLETRKQYPRMDIALRFLQYAAMITAVVSLLHFSLYMRTLQIIVPIGVVIIFIVAVQAVIAGIDHARYYLAGWVPILIAGFYAAMGGAGLISVKGMDYFIVPLGITLALFLFAFAVANRIGHERVERNALREERSRLTGILEASPIAVLVVHPQDYRVVLANRRAGDLFIKDQQQLLNNPATQLLAQPDRQSQLFERAHQGEVIQDHDLVLKTSDQETFHGLVSIVPTQLDKEQHFIIWVYDITQRKMAEEQLRIAKREADRANRAKSDFLAMISHEIRTPMNGILGMVQLLLRSTLSLKQRQQMEVIFSSGHNLLVLLNDLLDLSRIEAGKLKLNQAPFSPSELVDRVLSLEIHRAREKGLHLTANLDSSMPDWLMGDGDRLRQVLLNLVSNAIKFTDQGGVEISLQCKPLEGDQIELIAKVRDSGLGIPDSFQAHLFDSFAQHDISSKRTREGAGLGLAICHRLMTAMAGRIDFESTPGQGSLFWFSLALPISAPPAQVLEAPPDGEEITPCRVLVAEDIAANQEVILAMLEDGHHEVTMTSNGREALEALEQDDFDLILMDLRMPELDGISTTKAIRALPDRAKAATPITAMTANLMEGVATECLDAGMDHVLGKPIDLQLLNKILANPHAAHSAQSVTQQESSTVSFKLLDEEILSRILQHASSEKAQQLLEKCLLSIDESLGKLASHQQQSQWPEFKDEIHKIKGIAGFYGFPLLHHRAGDLNGFQWEGKMTPERASQLESMSQALSEAVESTRRAVQKHAQNLIEK</sequence>
<comment type="catalytic activity">
    <reaction evidence="1">
        <text>ATP + protein L-histidine = ADP + protein N-phospho-L-histidine.</text>
        <dbReference type="EC" id="2.7.13.3"/>
    </reaction>
</comment>
<feature type="domain" description="HPt" evidence="19">
    <location>
        <begin position="932"/>
        <end position="1037"/>
    </location>
</feature>
<keyword evidence="6 15" id="KW-0812">Transmembrane</keyword>
<feature type="transmembrane region" description="Helical" evidence="15">
    <location>
        <begin position="212"/>
        <end position="228"/>
    </location>
</feature>
<evidence type="ECO:0000256" key="15">
    <source>
        <dbReference type="SAM" id="Phobius"/>
    </source>
</evidence>
<dbReference type="EMBL" id="LO017727">
    <property type="protein sequence ID" value="CRH04321.1"/>
    <property type="molecule type" value="Genomic_DNA"/>
</dbReference>
<dbReference type="InterPro" id="IPR013767">
    <property type="entry name" value="PAS_fold"/>
</dbReference>
<feature type="domain" description="Response regulatory" evidence="18">
    <location>
        <begin position="780"/>
        <end position="898"/>
    </location>
</feature>
<dbReference type="PRINTS" id="PR00344">
    <property type="entry name" value="BCTRLSENSOR"/>
</dbReference>
<dbReference type="GO" id="GO:0005886">
    <property type="term" value="C:plasma membrane"/>
    <property type="evidence" value="ECO:0007669"/>
    <property type="project" value="UniProtKB-SubCell"/>
</dbReference>
<dbReference type="InterPro" id="IPR001789">
    <property type="entry name" value="Sig_transdc_resp-reg_receiver"/>
</dbReference>
<evidence type="ECO:0000256" key="13">
    <source>
        <dbReference type="PROSITE-ProRule" id="PRU00110"/>
    </source>
</evidence>
<dbReference type="Gene3D" id="3.30.565.10">
    <property type="entry name" value="Histidine kinase-like ATPase, C-terminal domain"/>
    <property type="match status" value="1"/>
</dbReference>
<keyword evidence="4 14" id="KW-0597">Phosphoprotein</keyword>
<dbReference type="CDD" id="cd17546">
    <property type="entry name" value="REC_hyHK_CKI1_RcsC-like"/>
    <property type="match status" value="1"/>
</dbReference>
<dbReference type="AlphaFoldDB" id="A0A1S7LEC8"/>